<reference evidence="7 8" key="1">
    <citation type="submission" date="2022-12" db="EMBL/GenBank/DDBJ databases">
        <title>Chromosome-level genome of Tegillarca granosa.</title>
        <authorList>
            <person name="Kim J."/>
        </authorList>
    </citation>
    <scope>NUCLEOTIDE SEQUENCE [LARGE SCALE GENOMIC DNA]</scope>
    <source>
        <strain evidence="7">Teg-2019</strain>
        <tissue evidence="7">Adductor muscle</tissue>
    </source>
</reference>
<protein>
    <recommendedName>
        <fullName evidence="1">glutamine synthetase</fullName>
        <ecNumber evidence="1">6.3.1.2</ecNumber>
    </recommendedName>
</protein>
<organism evidence="7 8">
    <name type="scientific">Tegillarca granosa</name>
    <name type="common">Malaysian cockle</name>
    <name type="synonym">Anadara granosa</name>
    <dbReference type="NCBI Taxonomy" id="220873"/>
    <lineage>
        <taxon>Eukaryota</taxon>
        <taxon>Metazoa</taxon>
        <taxon>Spiralia</taxon>
        <taxon>Lophotrochozoa</taxon>
        <taxon>Mollusca</taxon>
        <taxon>Bivalvia</taxon>
        <taxon>Autobranchia</taxon>
        <taxon>Pteriomorphia</taxon>
        <taxon>Arcoida</taxon>
        <taxon>Arcoidea</taxon>
        <taxon>Arcidae</taxon>
        <taxon>Tegillarca</taxon>
    </lineage>
</organism>
<evidence type="ECO:0000313" key="7">
    <source>
        <dbReference type="EMBL" id="KAJ8317096.1"/>
    </source>
</evidence>
<dbReference type="EMBL" id="JARBDR010000246">
    <property type="protein sequence ID" value="KAJ8317096.1"/>
    <property type="molecule type" value="Genomic_DNA"/>
</dbReference>
<evidence type="ECO:0000256" key="1">
    <source>
        <dbReference type="ARBA" id="ARBA00012937"/>
    </source>
</evidence>
<proteinExistence type="inferred from homology"/>
<name>A0ABQ9FLN9_TEGGR</name>
<gene>
    <name evidence="7" type="ORF">KUTeg_005000</name>
</gene>
<accession>A0ABQ9FLN9</accession>
<dbReference type="InterPro" id="IPR014746">
    <property type="entry name" value="Gln_synth/guanido_kin_cat_dom"/>
</dbReference>
<dbReference type="PANTHER" id="PTHR20852:SF57">
    <property type="entry name" value="GLUTAMINE SYNTHETASE 2 CYTOPLASMIC"/>
    <property type="match status" value="1"/>
</dbReference>
<evidence type="ECO:0000256" key="3">
    <source>
        <dbReference type="ARBA" id="ARBA00022741"/>
    </source>
</evidence>
<evidence type="ECO:0000256" key="5">
    <source>
        <dbReference type="PROSITE-ProRule" id="PRU01331"/>
    </source>
</evidence>
<dbReference type="Gene3D" id="3.10.20.70">
    <property type="entry name" value="Glutamine synthetase, N-terminal domain"/>
    <property type="match status" value="1"/>
</dbReference>
<sequence length="366" mass="41759">MSDKCPPSPYGAYGTNAFDIPYPDDKVLVEYVFLNHTRHRVHSKTRVLDYEPQKAEDCPLWDVYMFKTFEGVEPRKEMILKPVAMYRDPFRRGLNKIALCELWETMEKPAGVNTRRSCAELLKKVEEEGVWFGMEQEYFIMGDNGLPLNWDKDPKAINLNFHTGVGLCKTAGYERELAEFHFQACLYAGLKMYGINREDSPSQWEYQIGPCEGIDLADQIVISRYLLWRTGEFYGVEISMDTKPAVSPENAPNQSNGGHMNFSTTRMRKEGGIKYINEAVEILRNSPQVMSHYDLHGGKDNAKRLTNAYFVPGMDFTTGIGDKYSSVRIPTLVALQGKGYLEDRRPCANADPYEVCETLTRTLLCS</sequence>
<evidence type="ECO:0000256" key="2">
    <source>
        <dbReference type="ARBA" id="ARBA00022598"/>
    </source>
</evidence>
<dbReference type="Gene3D" id="3.30.590.10">
    <property type="entry name" value="Glutamine synthetase/guanido kinase, catalytic domain"/>
    <property type="match status" value="1"/>
</dbReference>
<keyword evidence="4" id="KW-0067">ATP-binding</keyword>
<dbReference type="Proteomes" id="UP001217089">
    <property type="component" value="Unassembled WGS sequence"/>
</dbReference>
<evidence type="ECO:0000259" key="6">
    <source>
        <dbReference type="PROSITE" id="PS51987"/>
    </source>
</evidence>
<dbReference type="SMART" id="SM01230">
    <property type="entry name" value="Gln-synt_C"/>
    <property type="match status" value="1"/>
</dbReference>
<dbReference type="PANTHER" id="PTHR20852">
    <property type="entry name" value="GLUTAMINE SYNTHETASE"/>
    <property type="match status" value="1"/>
</dbReference>
<dbReference type="InterPro" id="IPR008146">
    <property type="entry name" value="Gln_synth_cat_dom"/>
</dbReference>
<dbReference type="EC" id="6.3.1.2" evidence="1"/>
<feature type="domain" description="GS catalytic" evidence="6">
    <location>
        <begin position="114"/>
        <end position="366"/>
    </location>
</feature>
<dbReference type="InterPro" id="IPR036651">
    <property type="entry name" value="Gln_synt_N_sf"/>
</dbReference>
<dbReference type="InterPro" id="IPR050292">
    <property type="entry name" value="Glutamine_Synthetase"/>
</dbReference>
<keyword evidence="2" id="KW-0436">Ligase</keyword>
<evidence type="ECO:0000313" key="8">
    <source>
        <dbReference type="Proteomes" id="UP001217089"/>
    </source>
</evidence>
<comment type="similarity">
    <text evidence="5">Belongs to the glutamine synthetase family.</text>
</comment>
<comment type="caution">
    <text evidence="7">The sequence shown here is derived from an EMBL/GenBank/DDBJ whole genome shotgun (WGS) entry which is preliminary data.</text>
</comment>
<evidence type="ECO:0000256" key="4">
    <source>
        <dbReference type="ARBA" id="ARBA00022840"/>
    </source>
</evidence>
<dbReference type="PROSITE" id="PS51987">
    <property type="entry name" value="GS_CATALYTIC"/>
    <property type="match status" value="1"/>
</dbReference>
<keyword evidence="3" id="KW-0547">Nucleotide-binding</keyword>
<dbReference type="SUPFAM" id="SSF55931">
    <property type="entry name" value="Glutamine synthetase/guanido kinase"/>
    <property type="match status" value="1"/>
</dbReference>
<keyword evidence="8" id="KW-1185">Reference proteome</keyword>